<dbReference type="EMBL" id="RSEB01000004">
    <property type="protein sequence ID" value="RRR98310.1"/>
    <property type="molecule type" value="Genomic_DNA"/>
</dbReference>
<keyword evidence="2" id="KW-1133">Transmembrane helix</keyword>
<dbReference type="InterPro" id="IPR000757">
    <property type="entry name" value="Beta-glucanase-like"/>
</dbReference>
<dbReference type="CDD" id="cd08023">
    <property type="entry name" value="GH16_laminarinase_like"/>
    <property type="match status" value="1"/>
</dbReference>
<keyword evidence="5" id="KW-1185">Reference proteome</keyword>
<dbReference type="PANTHER" id="PTHR10963">
    <property type="entry name" value="GLYCOSYL HYDROLASE-RELATED"/>
    <property type="match status" value="1"/>
</dbReference>
<dbReference type="PANTHER" id="PTHR10963:SF55">
    <property type="entry name" value="GLYCOSIDE HYDROLASE FAMILY 16 PROTEIN"/>
    <property type="match status" value="1"/>
</dbReference>
<dbReference type="Proteomes" id="UP000277256">
    <property type="component" value="Unassembled WGS sequence"/>
</dbReference>
<dbReference type="GO" id="GO:0005975">
    <property type="term" value="P:carbohydrate metabolic process"/>
    <property type="evidence" value="ECO:0007669"/>
    <property type="project" value="InterPro"/>
</dbReference>
<keyword evidence="2" id="KW-0812">Transmembrane</keyword>
<evidence type="ECO:0000313" key="4">
    <source>
        <dbReference type="EMBL" id="RRR98310.1"/>
    </source>
</evidence>
<sequence>MIYPDVKKTGTFTESALSWCSPRDARSTTEREDASVRPPRVRRPIRAALAVASAAIAAAAAATVGLTTAGAADLDEPRAHEQVQAQALTWSDEFNAAAGTAPDASKWRYDIGGGGWGNNEHQYYTNSTSNAAHDGAGNMVITARRENPANYQCWYGACQYTSARLLTNGTFKQAYGTFEARIQIPRGQGIWPAFWMLGDDLGQVGWPQSGEIDIMENVGYEPNTVHGTLHGPGYSGGAGVGGAYTIGQPFANGFHTFAVNWTPTAISWSVDGVTYQTKTTADIGGNEWVFDHPFFMILNVAVGGNWPGYPDGTTQFPQTMKIDYVRVYSGSTSSGGAVTGLAGKCLDVEAAGTADGTPVQLYTCNGTAAQQWTAPGDGTLRALGKCLDVANGATADGTAVRLWTCNGTGAQQWVFSAANDLVNPQANKCLDVPWANPADGTDLQIVTCSGNAAQKWYR</sequence>
<accession>A0A426UVG5</accession>
<dbReference type="PROSITE" id="PS50231">
    <property type="entry name" value="RICIN_B_LECTIN"/>
    <property type="match status" value="1"/>
</dbReference>
<dbReference type="Pfam" id="PF00652">
    <property type="entry name" value="Ricin_B_lectin"/>
    <property type="match status" value="1"/>
</dbReference>
<dbReference type="InterPro" id="IPR050546">
    <property type="entry name" value="Glycosyl_Hydrlase_16"/>
</dbReference>
<comment type="similarity">
    <text evidence="1">Belongs to the glycosyl hydrolase 16 family.</text>
</comment>
<proteinExistence type="inferred from homology"/>
<dbReference type="Gene3D" id="2.60.120.200">
    <property type="match status" value="1"/>
</dbReference>
<dbReference type="SMART" id="SM00458">
    <property type="entry name" value="RICIN"/>
    <property type="match status" value="1"/>
</dbReference>
<dbReference type="AlphaFoldDB" id="A0A426UVG5"/>
<feature type="transmembrane region" description="Helical" evidence="2">
    <location>
        <begin position="47"/>
        <end position="72"/>
    </location>
</feature>
<dbReference type="InterPro" id="IPR000772">
    <property type="entry name" value="Ricin_B_lectin"/>
</dbReference>
<feature type="domain" description="GH16" evidence="3">
    <location>
        <begin position="69"/>
        <end position="333"/>
    </location>
</feature>
<dbReference type="Pfam" id="PF00722">
    <property type="entry name" value="Glyco_hydro_16"/>
    <property type="match status" value="1"/>
</dbReference>
<dbReference type="InterPro" id="IPR013320">
    <property type="entry name" value="ConA-like_dom_sf"/>
</dbReference>
<dbReference type="Gene3D" id="2.80.10.50">
    <property type="match status" value="2"/>
</dbReference>
<dbReference type="OrthoDB" id="9809583at2"/>
<comment type="caution">
    <text evidence="4">The sequence shown here is derived from an EMBL/GenBank/DDBJ whole genome shotgun (WGS) entry which is preliminary data.</text>
</comment>
<keyword evidence="2" id="KW-0472">Membrane</keyword>
<gene>
    <name evidence="4" type="ORF">EIW28_15480</name>
</gene>
<name>A0A426UVG5_9ACTN</name>
<evidence type="ECO:0000256" key="1">
    <source>
        <dbReference type="ARBA" id="ARBA00006865"/>
    </source>
</evidence>
<keyword evidence="4" id="KW-0378">Hydrolase</keyword>
<evidence type="ECO:0000313" key="5">
    <source>
        <dbReference type="Proteomes" id="UP000277256"/>
    </source>
</evidence>
<evidence type="ECO:0000256" key="2">
    <source>
        <dbReference type="SAM" id="Phobius"/>
    </source>
</evidence>
<dbReference type="PROSITE" id="PS51762">
    <property type="entry name" value="GH16_2"/>
    <property type="match status" value="1"/>
</dbReference>
<dbReference type="SUPFAM" id="SSF49899">
    <property type="entry name" value="Concanavalin A-like lectins/glucanases"/>
    <property type="match status" value="1"/>
</dbReference>
<protein>
    <submittedName>
        <fullName evidence="4">Glycosyl hydrolase family protein</fullName>
    </submittedName>
</protein>
<reference evidence="4 5" key="1">
    <citation type="submission" date="2018-12" db="EMBL/GenBank/DDBJ databases">
        <title>Glycomyces sp. YIM 121974 draft genome.</title>
        <authorList>
            <person name="Li Q."/>
        </authorList>
    </citation>
    <scope>NUCLEOTIDE SEQUENCE [LARGE SCALE GENOMIC DNA]</scope>
    <source>
        <strain evidence="4 5">YIM 121974</strain>
    </source>
</reference>
<dbReference type="GO" id="GO:0004553">
    <property type="term" value="F:hydrolase activity, hydrolyzing O-glycosyl compounds"/>
    <property type="evidence" value="ECO:0007669"/>
    <property type="project" value="InterPro"/>
</dbReference>
<dbReference type="CDD" id="cd23451">
    <property type="entry name" value="beta-trefoil_Ricin_laminarinase"/>
    <property type="match status" value="1"/>
</dbReference>
<dbReference type="InterPro" id="IPR035992">
    <property type="entry name" value="Ricin_B-like_lectins"/>
</dbReference>
<dbReference type="SUPFAM" id="SSF50370">
    <property type="entry name" value="Ricin B-like lectins"/>
    <property type="match status" value="1"/>
</dbReference>
<evidence type="ECO:0000259" key="3">
    <source>
        <dbReference type="PROSITE" id="PS51762"/>
    </source>
</evidence>
<organism evidence="4 5">
    <name type="scientific">Glycomyces terrestris</name>
    <dbReference type="NCBI Taxonomy" id="2493553"/>
    <lineage>
        <taxon>Bacteria</taxon>
        <taxon>Bacillati</taxon>
        <taxon>Actinomycetota</taxon>
        <taxon>Actinomycetes</taxon>
        <taxon>Glycomycetales</taxon>
        <taxon>Glycomycetaceae</taxon>
        <taxon>Glycomyces</taxon>
    </lineage>
</organism>